<dbReference type="AlphaFoldDB" id="A0A3G6TIM3"/>
<keyword evidence="2" id="KW-0238">DNA-binding</keyword>
<dbReference type="PROSITE" id="PS01117">
    <property type="entry name" value="HTH_MARR_1"/>
    <property type="match status" value="1"/>
</dbReference>
<dbReference type="Gene3D" id="1.10.10.10">
    <property type="entry name" value="Winged helix-like DNA-binding domain superfamily/Winged helix DNA-binding domain"/>
    <property type="match status" value="1"/>
</dbReference>
<protein>
    <submittedName>
        <fullName evidence="5">MarR family transcriptional regulator</fullName>
    </submittedName>
</protein>
<dbReference type="Proteomes" id="UP000271193">
    <property type="component" value="Chromosome"/>
</dbReference>
<proteinExistence type="predicted"/>
<evidence type="ECO:0000259" key="4">
    <source>
        <dbReference type="PROSITE" id="PS50995"/>
    </source>
</evidence>
<dbReference type="InterPro" id="IPR023187">
    <property type="entry name" value="Tscrpt_reg_MarR-type_CS"/>
</dbReference>
<dbReference type="InterPro" id="IPR036390">
    <property type="entry name" value="WH_DNA-bd_sf"/>
</dbReference>
<gene>
    <name evidence="5" type="ORF">EG339_15720</name>
</gene>
<dbReference type="EMBL" id="CP033932">
    <property type="protein sequence ID" value="AZB25930.1"/>
    <property type="molecule type" value="Genomic_DNA"/>
</dbReference>
<feature type="domain" description="HTH marR-type" evidence="4">
    <location>
        <begin position="1"/>
        <end position="136"/>
    </location>
</feature>
<sequence>MKPIEKKFFDTFTDFQCLILAHMNKGDINGITASHYNIIEFILRKKGSTGKEIATALKISPAAVSKQLKTLINNDFITQEQDKADRRKFRLNVTEKGKFVVENSETFRKKITQQTMAILSPAELDHFNDLLSKILSEIKL</sequence>
<keyword evidence="3" id="KW-0804">Transcription</keyword>
<dbReference type="InterPro" id="IPR036388">
    <property type="entry name" value="WH-like_DNA-bd_sf"/>
</dbReference>
<dbReference type="SUPFAM" id="SSF46785">
    <property type="entry name" value="Winged helix' DNA-binding domain"/>
    <property type="match status" value="1"/>
</dbReference>
<evidence type="ECO:0000313" key="6">
    <source>
        <dbReference type="Proteomes" id="UP000271193"/>
    </source>
</evidence>
<dbReference type="InterPro" id="IPR000835">
    <property type="entry name" value="HTH_MarR-typ"/>
</dbReference>
<dbReference type="KEGG" id="cben:EG339_15720"/>
<dbReference type="PRINTS" id="PR00598">
    <property type="entry name" value="HTHMARR"/>
</dbReference>
<dbReference type="GO" id="GO:0003700">
    <property type="term" value="F:DNA-binding transcription factor activity"/>
    <property type="evidence" value="ECO:0007669"/>
    <property type="project" value="InterPro"/>
</dbReference>
<dbReference type="PROSITE" id="PS50995">
    <property type="entry name" value="HTH_MARR_2"/>
    <property type="match status" value="1"/>
</dbReference>
<dbReference type="SMART" id="SM00347">
    <property type="entry name" value="HTH_MARR"/>
    <property type="match status" value="1"/>
</dbReference>
<dbReference type="PANTHER" id="PTHR42756:SF1">
    <property type="entry name" value="TRANSCRIPTIONAL REPRESSOR OF EMRAB OPERON"/>
    <property type="match status" value="1"/>
</dbReference>
<dbReference type="Pfam" id="PF12802">
    <property type="entry name" value="MarR_2"/>
    <property type="match status" value="1"/>
</dbReference>
<evidence type="ECO:0000256" key="1">
    <source>
        <dbReference type="ARBA" id="ARBA00023015"/>
    </source>
</evidence>
<accession>A0A3G6TIM3</accession>
<dbReference type="GO" id="GO:0003677">
    <property type="term" value="F:DNA binding"/>
    <property type="evidence" value="ECO:0007669"/>
    <property type="project" value="UniProtKB-KW"/>
</dbReference>
<dbReference type="PANTHER" id="PTHR42756">
    <property type="entry name" value="TRANSCRIPTIONAL REGULATOR, MARR"/>
    <property type="match status" value="1"/>
</dbReference>
<keyword evidence="1" id="KW-0805">Transcription regulation</keyword>
<dbReference type="CDD" id="cd00090">
    <property type="entry name" value="HTH_ARSR"/>
    <property type="match status" value="1"/>
</dbReference>
<dbReference type="InterPro" id="IPR011991">
    <property type="entry name" value="ArsR-like_HTH"/>
</dbReference>
<evidence type="ECO:0000256" key="2">
    <source>
        <dbReference type="ARBA" id="ARBA00023125"/>
    </source>
</evidence>
<organism evidence="5 6">
    <name type="scientific">Chryseobacterium bernardetii</name>
    <dbReference type="NCBI Taxonomy" id="1241978"/>
    <lineage>
        <taxon>Bacteria</taxon>
        <taxon>Pseudomonadati</taxon>
        <taxon>Bacteroidota</taxon>
        <taxon>Flavobacteriia</taxon>
        <taxon>Flavobacteriales</taxon>
        <taxon>Weeksellaceae</taxon>
        <taxon>Chryseobacterium group</taxon>
        <taxon>Chryseobacterium</taxon>
    </lineage>
</organism>
<reference evidence="6" key="1">
    <citation type="submission" date="2018-11" db="EMBL/GenBank/DDBJ databases">
        <title>Proposal to divide the Flavobacteriaceae and reorganize its genera based on Amino Acid Identity values calculated from whole genome sequences.</title>
        <authorList>
            <person name="Nicholson A.C."/>
            <person name="Gulvik C.A."/>
            <person name="Whitney A.M."/>
            <person name="Humrighouse B.W."/>
            <person name="Bell M."/>
            <person name="Holmes B."/>
            <person name="Steigerwalt A.G."/>
            <person name="Villarma A."/>
            <person name="Sheth M."/>
            <person name="Batra D."/>
            <person name="Pryor J."/>
            <person name="Bernardet J.-F."/>
            <person name="Hugo C."/>
            <person name="Kampfer P."/>
            <person name="Newman J."/>
            <person name="McQuiston J.R."/>
        </authorList>
    </citation>
    <scope>NUCLEOTIDE SEQUENCE [LARGE SCALE GENOMIC DNA]</scope>
    <source>
        <strain evidence="6">G0229</strain>
    </source>
</reference>
<evidence type="ECO:0000256" key="3">
    <source>
        <dbReference type="ARBA" id="ARBA00023163"/>
    </source>
</evidence>
<name>A0A3G6TIM3_9FLAO</name>
<keyword evidence="6" id="KW-1185">Reference proteome</keyword>
<evidence type="ECO:0000313" key="5">
    <source>
        <dbReference type="EMBL" id="AZB25930.1"/>
    </source>
</evidence>